<gene>
    <name evidence="2" type="ORF">FAP39_15365</name>
</gene>
<keyword evidence="3" id="KW-1185">Reference proteome</keyword>
<evidence type="ECO:0000256" key="1">
    <source>
        <dbReference type="SAM" id="Phobius"/>
    </source>
</evidence>
<proteinExistence type="predicted"/>
<keyword evidence="1" id="KW-1133">Transmembrane helix</keyword>
<name>A0A4V6F0X7_9RHOB</name>
<keyword evidence="1" id="KW-0472">Membrane</keyword>
<organism evidence="2 3">
    <name type="scientific">Shimia litoralis</name>
    <dbReference type="NCBI Taxonomy" id="420403"/>
    <lineage>
        <taxon>Bacteria</taxon>
        <taxon>Pseudomonadati</taxon>
        <taxon>Pseudomonadota</taxon>
        <taxon>Alphaproteobacteria</taxon>
        <taxon>Rhodobacterales</taxon>
        <taxon>Roseobacteraceae</taxon>
    </lineage>
</organism>
<dbReference type="EMBL" id="SULI01000027">
    <property type="protein sequence ID" value="TKZ17161.1"/>
    <property type="molecule type" value="Genomic_DNA"/>
</dbReference>
<dbReference type="OrthoDB" id="7677160at2"/>
<evidence type="ECO:0000313" key="2">
    <source>
        <dbReference type="EMBL" id="TKZ17161.1"/>
    </source>
</evidence>
<dbReference type="InterPro" id="IPR009937">
    <property type="entry name" value="Phage_holin_3_6"/>
</dbReference>
<evidence type="ECO:0000313" key="3">
    <source>
        <dbReference type="Proteomes" id="UP000306575"/>
    </source>
</evidence>
<dbReference type="Pfam" id="PF07332">
    <property type="entry name" value="Phage_holin_3_6"/>
    <property type="match status" value="1"/>
</dbReference>
<dbReference type="RefSeq" id="WP_138017269.1">
    <property type="nucleotide sequence ID" value="NZ_SULI01000027.1"/>
</dbReference>
<reference evidence="2 3" key="1">
    <citation type="submission" date="2019-04" db="EMBL/GenBank/DDBJ databases">
        <title>Genome sequence of Pelagicola litoralis CL-ES2.</title>
        <authorList>
            <person name="Cao J."/>
        </authorList>
    </citation>
    <scope>NUCLEOTIDE SEQUENCE [LARGE SCALE GENOMIC DNA]</scope>
    <source>
        <strain evidence="2 3">CL-ES2</strain>
    </source>
</reference>
<dbReference type="Proteomes" id="UP000306575">
    <property type="component" value="Unassembled WGS sequence"/>
</dbReference>
<feature type="transmembrane region" description="Helical" evidence="1">
    <location>
        <begin position="61"/>
        <end position="82"/>
    </location>
</feature>
<comment type="caution">
    <text evidence="2">The sequence shown here is derived from an EMBL/GenBank/DDBJ whole genome shotgun (WGS) entry which is preliminary data.</text>
</comment>
<protein>
    <recommendedName>
        <fullName evidence="4">Phage holin family protein</fullName>
    </recommendedName>
</protein>
<feature type="transmembrane region" description="Helical" evidence="1">
    <location>
        <begin position="31"/>
        <end position="55"/>
    </location>
</feature>
<sequence>MNRITRNISIVLRSERLIAQRHLAVLRRQTGLMAAAGIAGGVGLIMLNASAYLALSQSMSQPVAALIVALVNLGLAALLISLAGKSNADAETAPVAEVRDMALEDLEAELRVAATEAKEATDALKKMAHDPLGALAPGLAGTVVKAVMKNMKS</sequence>
<dbReference type="AlphaFoldDB" id="A0A4V6F0X7"/>
<accession>A0A4V6F0X7</accession>
<evidence type="ECO:0008006" key="4">
    <source>
        <dbReference type="Google" id="ProtNLM"/>
    </source>
</evidence>
<keyword evidence="1" id="KW-0812">Transmembrane</keyword>